<comment type="similarity">
    <text evidence="1 4">Belongs to the glutathione peroxidase family.</text>
</comment>
<protein>
    <recommendedName>
        <fullName evidence="4">Glutathione peroxidase</fullName>
    </recommendedName>
</protein>
<dbReference type="Proteomes" id="UP000245207">
    <property type="component" value="Unassembled WGS sequence"/>
</dbReference>
<dbReference type="SUPFAM" id="SSF52833">
    <property type="entry name" value="Thioredoxin-like"/>
    <property type="match status" value="1"/>
</dbReference>
<feature type="region of interest" description="Disordered" evidence="5">
    <location>
        <begin position="151"/>
        <end position="215"/>
    </location>
</feature>
<dbReference type="PROSITE" id="PS00763">
    <property type="entry name" value="GLUTATHIONE_PEROXID_2"/>
    <property type="match status" value="1"/>
</dbReference>
<evidence type="ECO:0000256" key="4">
    <source>
        <dbReference type="RuleBase" id="RU000499"/>
    </source>
</evidence>
<evidence type="ECO:0000259" key="6">
    <source>
        <dbReference type="PROSITE" id="PS51352"/>
    </source>
</evidence>
<reference evidence="7 8" key="1">
    <citation type="journal article" date="2018" name="Mol. Plant">
        <title>The genome of Artemisia annua provides insight into the evolution of Asteraceae family and artemisinin biosynthesis.</title>
        <authorList>
            <person name="Shen Q."/>
            <person name="Zhang L."/>
            <person name="Liao Z."/>
            <person name="Wang S."/>
            <person name="Yan T."/>
            <person name="Shi P."/>
            <person name="Liu M."/>
            <person name="Fu X."/>
            <person name="Pan Q."/>
            <person name="Wang Y."/>
            <person name="Lv Z."/>
            <person name="Lu X."/>
            <person name="Zhang F."/>
            <person name="Jiang W."/>
            <person name="Ma Y."/>
            <person name="Chen M."/>
            <person name="Hao X."/>
            <person name="Li L."/>
            <person name="Tang Y."/>
            <person name="Lv G."/>
            <person name="Zhou Y."/>
            <person name="Sun X."/>
            <person name="Brodelius P.E."/>
            <person name="Rose J.K.C."/>
            <person name="Tang K."/>
        </authorList>
    </citation>
    <scope>NUCLEOTIDE SEQUENCE [LARGE SCALE GENOMIC DNA]</scope>
    <source>
        <strain evidence="8">cv. Huhao1</strain>
        <tissue evidence="7">Leaf</tissue>
    </source>
</reference>
<dbReference type="PROSITE" id="PS51352">
    <property type="entry name" value="THIOREDOXIN_2"/>
    <property type="match status" value="1"/>
</dbReference>
<dbReference type="STRING" id="35608.A0A2U1MI37"/>
<accession>A0A2U1MI37</accession>
<dbReference type="PANTHER" id="PTHR11592:SF17">
    <property type="entry name" value="GLUTATHIONE PEROXIDASE 5-RELATED"/>
    <property type="match status" value="1"/>
</dbReference>
<dbReference type="Pfam" id="PF00255">
    <property type="entry name" value="GSHPx"/>
    <property type="match status" value="1"/>
</dbReference>
<dbReference type="InterPro" id="IPR000889">
    <property type="entry name" value="Glutathione_peroxidase"/>
</dbReference>
<dbReference type="FunFam" id="3.40.30.10:FF:000025">
    <property type="entry name" value="Glutathione peroxidase"/>
    <property type="match status" value="1"/>
</dbReference>
<dbReference type="InterPro" id="IPR029759">
    <property type="entry name" value="GPX_AS"/>
</dbReference>
<organism evidence="7 8">
    <name type="scientific">Artemisia annua</name>
    <name type="common">Sweet wormwood</name>
    <dbReference type="NCBI Taxonomy" id="35608"/>
    <lineage>
        <taxon>Eukaryota</taxon>
        <taxon>Viridiplantae</taxon>
        <taxon>Streptophyta</taxon>
        <taxon>Embryophyta</taxon>
        <taxon>Tracheophyta</taxon>
        <taxon>Spermatophyta</taxon>
        <taxon>Magnoliopsida</taxon>
        <taxon>eudicotyledons</taxon>
        <taxon>Gunneridae</taxon>
        <taxon>Pentapetalae</taxon>
        <taxon>asterids</taxon>
        <taxon>campanulids</taxon>
        <taxon>Asterales</taxon>
        <taxon>Asteraceae</taxon>
        <taxon>Asteroideae</taxon>
        <taxon>Anthemideae</taxon>
        <taxon>Artemisiinae</taxon>
        <taxon>Artemisia</taxon>
    </lineage>
</organism>
<keyword evidence="3 4" id="KW-0560">Oxidoreductase</keyword>
<dbReference type="InterPro" id="IPR013766">
    <property type="entry name" value="Thioredoxin_domain"/>
</dbReference>
<feature type="domain" description="Thioredoxin" evidence="6">
    <location>
        <begin position="6"/>
        <end position="172"/>
    </location>
</feature>
<dbReference type="Gene3D" id="3.40.30.10">
    <property type="entry name" value="Glutaredoxin"/>
    <property type="match status" value="1"/>
</dbReference>
<sequence>MGASSSVPDQSVHDFTVKDSKGQDVDLSMYKGKVLLIVNVASKCALTNSNYTQLTELYRKYRDKGFEILAFPCNQFLQQEPGDIEETVQFVCQRFQAEYPIFGKVKVNGSNASPLYKYLKANGGGFMGTSIKWNFTKFLVSKNGKVIRRMRPTTTPSTIEDDIEKALEEPLKEKKAEEPLKEKKAVEEPLKEKKAEEPLKEKKAVEEPPKENQVM</sequence>
<gene>
    <name evidence="7" type="ORF">CTI12_AA378370</name>
</gene>
<dbReference type="EMBL" id="PKPP01005237">
    <property type="protein sequence ID" value="PWA60878.1"/>
    <property type="molecule type" value="Genomic_DNA"/>
</dbReference>
<evidence type="ECO:0000256" key="3">
    <source>
        <dbReference type="ARBA" id="ARBA00023002"/>
    </source>
</evidence>
<comment type="caution">
    <text evidence="7">The sequence shown here is derived from an EMBL/GenBank/DDBJ whole genome shotgun (WGS) entry which is preliminary data.</text>
</comment>
<evidence type="ECO:0000313" key="7">
    <source>
        <dbReference type="EMBL" id="PWA60878.1"/>
    </source>
</evidence>
<dbReference type="PROSITE" id="PS00460">
    <property type="entry name" value="GLUTATHIONE_PEROXID_1"/>
    <property type="match status" value="1"/>
</dbReference>
<dbReference type="GO" id="GO:0006979">
    <property type="term" value="P:response to oxidative stress"/>
    <property type="evidence" value="ECO:0007669"/>
    <property type="project" value="InterPro"/>
</dbReference>
<keyword evidence="8" id="KW-1185">Reference proteome</keyword>
<dbReference type="CDD" id="cd00340">
    <property type="entry name" value="GSH_Peroxidase"/>
    <property type="match status" value="1"/>
</dbReference>
<dbReference type="PRINTS" id="PR01011">
    <property type="entry name" value="GLUTPROXDASE"/>
</dbReference>
<dbReference type="InterPro" id="IPR036249">
    <property type="entry name" value="Thioredoxin-like_sf"/>
</dbReference>
<dbReference type="GO" id="GO:0004601">
    <property type="term" value="F:peroxidase activity"/>
    <property type="evidence" value="ECO:0007669"/>
    <property type="project" value="UniProtKB-KW"/>
</dbReference>
<dbReference type="GO" id="GO:0005829">
    <property type="term" value="C:cytosol"/>
    <property type="evidence" value="ECO:0007669"/>
    <property type="project" value="TreeGrafter"/>
</dbReference>
<dbReference type="AlphaFoldDB" id="A0A2U1MI37"/>
<evidence type="ECO:0000256" key="2">
    <source>
        <dbReference type="ARBA" id="ARBA00022559"/>
    </source>
</evidence>
<dbReference type="OrthoDB" id="446890at2759"/>
<dbReference type="PANTHER" id="PTHR11592">
    <property type="entry name" value="GLUTATHIONE PEROXIDASE"/>
    <property type="match status" value="1"/>
</dbReference>
<keyword evidence="2 4" id="KW-0575">Peroxidase</keyword>
<proteinExistence type="inferred from homology"/>
<feature type="compositionally biased region" description="Basic and acidic residues" evidence="5">
    <location>
        <begin position="164"/>
        <end position="215"/>
    </location>
</feature>
<evidence type="ECO:0000256" key="5">
    <source>
        <dbReference type="SAM" id="MobiDB-lite"/>
    </source>
</evidence>
<evidence type="ECO:0000313" key="8">
    <source>
        <dbReference type="Proteomes" id="UP000245207"/>
    </source>
</evidence>
<dbReference type="PROSITE" id="PS51355">
    <property type="entry name" value="GLUTATHIONE_PEROXID_3"/>
    <property type="match status" value="1"/>
</dbReference>
<name>A0A2U1MI37_ARTAN</name>
<dbReference type="InterPro" id="IPR029760">
    <property type="entry name" value="GPX_CS"/>
</dbReference>
<evidence type="ECO:0000256" key="1">
    <source>
        <dbReference type="ARBA" id="ARBA00006926"/>
    </source>
</evidence>